<sequence>MTKKILVACGTAIATSTVVAKKIEKLCKDQGIPCMLVQCKATEALSKSKTLQPDVIVSTIELPEITEIPVINGRPFLTGVELDETVEALLATIKD</sequence>
<gene>
    <name evidence="3" type="ORF">J0B03_10260</name>
</gene>
<dbReference type="AlphaFoldDB" id="A0A974XEB0"/>
<name>A0A974XEB0_9FIRM</name>
<dbReference type="Gene3D" id="3.40.50.2300">
    <property type="match status" value="1"/>
</dbReference>
<dbReference type="GO" id="GO:0009401">
    <property type="term" value="P:phosphoenolpyruvate-dependent sugar phosphotransferase system"/>
    <property type="evidence" value="ECO:0007669"/>
    <property type="project" value="InterPro"/>
</dbReference>
<protein>
    <submittedName>
        <fullName evidence="3">PTS sugar transporter subunit IIB</fullName>
    </submittedName>
</protein>
<dbReference type="SUPFAM" id="SSF52794">
    <property type="entry name" value="PTS system IIB component-like"/>
    <property type="match status" value="1"/>
</dbReference>
<evidence type="ECO:0000313" key="3">
    <source>
        <dbReference type="EMBL" id="QSX08171.1"/>
    </source>
</evidence>
<proteinExistence type="predicted"/>
<keyword evidence="1" id="KW-0808">Transferase</keyword>
<accession>A0A974XEB0</accession>
<reference evidence="3" key="1">
    <citation type="submission" date="2021-03" db="EMBL/GenBank/DDBJ databases">
        <title>Alkalibacter marinus sp. nov., isolated from tidal flat sediment.</title>
        <authorList>
            <person name="Namirimu T."/>
            <person name="Yang J.-A."/>
            <person name="Yang S.-H."/>
            <person name="Kim Y.-J."/>
            <person name="Kwon K.K."/>
        </authorList>
    </citation>
    <scope>NUCLEOTIDE SEQUENCE</scope>
    <source>
        <strain evidence="3">ES005</strain>
    </source>
</reference>
<keyword evidence="3" id="KW-0813">Transport</keyword>
<dbReference type="RefSeq" id="WP_207299513.1">
    <property type="nucleotide sequence ID" value="NZ_CP071444.1"/>
</dbReference>
<dbReference type="Pfam" id="PF02302">
    <property type="entry name" value="PTS_IIB"/>
    <property type="match status" value="1"/>
</dbReference>
<dbReference type="EMBL" id="CP071444">
    <property type="protein sequence ID" value="QSX08171.1"/>
    <property type="molecule type" value="Genomic_DNA"/>
</dbReference>
<dbReference type="Proteomes" id="UP000663499">
    <property type="component" value="Chromosome"/>
</dbReference>
<dbReference type="CDD" id="cd05566">
    <property type="entry name" value="PTS_IIB_galactitol"/>
    <property type="match status" value="1"/>
</dbReference>
<keyword evidence="4" id="KW-1185">Reference proteome</keyword>
<dbReference type="GO" id="GO:0008982">
    <property type="term" value="F:protein-N(PI)-phosphohistidine-sugar phosphotransferase activity"/>
    <property type="evidence" value="ECO:0007669"/>
    <property type="project" value="InterPro"/>
</dbReference>
<feature type="domain" description="PTS EIIB type-2" evidence="2">
    <location>
        <begin position="3"/>
        <end position="95"/>
    </location>
</feature>
<dbReference type="InterPro" id="IPR003501">
    <property type="entry name" value="PTS_EIIB_2/3"/>
</dbReference>
<dbReference type="InterPro" id="IPR013011">
    <property type="entry name" value="PTS_EIIB_2"/>
</dbReference>
<evidence type="ECO:0000256" key="1">
    <source>
        <dbReference type="ARBA" id="ARBA00022679"/>
    </source>
</evidence>
<evidence type="ECO:0000259" key="2">
    <source>
        <dbReference type="PROSITE" id="PS51099"/>
    </source>
</evidence>
<dbReference type="PROSITE" id="PS51099">
    <property type="entry name" value="PTS_EIIB_TYPE_2"/>
    <property type="match status" value="1"/>
</dbReference>
<dbReference type="InterPro" id="IPR036095">
    <property type="entry name" value="PTS_EIIB-like_sf"/>
</dbReference>
<evidence type="ECO:0000313" key="4">
    <source>
        <dbReference type="Proteomes" id="UP000663499"/>
    </source>
</evidence>
<dbReference type="KEGG" id="alka:J0B03_10260"/>
<organism evidence="3 4">
    <name type="scientific">Alkalibacter rhizosphaerae</name>
    <dbReference type="NCBI Taxonomy" id="2815577"/>
    <lineage>
        <taxon>Bacteria</taxon>
        <taxon>Bacillati</taxon>
        <taxon>Bacillota</taxon>
        <taxon>Clostridia</taxon>
        <taxon>Eubacteriales</taxon>
        <taxon>Eubacteriaceae</taxon>
        <taxon>Alkalibacter</taxon>
    </lineage>
</organism>
<keyword evidence="3" id="KW-0762">Sugar transport</keyword>